<evidence type="ECO:0000313" key="11">
    <source>
        <dbReference type="EMBL" id="ALF48175.1"/>
    </source>
</evidence>
<dbReference type="GO" id="GO:0005886">
    <property type="term" value="C:plasma membrane"/>
    <property type="evidence" value="ECO:0007669"/>
    <property type="project" value="UniProtKB-SubCell"/>
</dbReference>
<keyword evidence="9 10" id="KW-1208">Phospholipid metabolism</keyword>
<dbReference type="GeneID" id="28663204"/>
<keyword evidence="6 10" id="KW-0443">Lipid metabolism</keyword>
<dbReference type="PATRIC" id="fig|199.248.peg.1575"/>
<dbReference type="PANTHER" id="PTHR30309:SF0">
    <property type="entry name" value="GLYCEROL-3-PHOSPHATE ACYLTRANSFERASE-RELATED"/>
    <property type="match status" value="1"/>
</dbReference>
<protein>
    <recommendedName>
        <fullName evidence="10">Glycerol-3-phosphate acyltransferase</fullName>
    </recommendedName>
    <alternativeName>
        <fullName evidence="10">Acyl-PO4 G3P acyltransferase</fullName>
    </alternativeName>
    <alternativeName>
        <fullName evidence="10">Acyl-phosphate--glycerol-3-phosphate acyltransferase</fullName>
    </alternativeName>
    <alternativeName>
        <fullName evidence="10">G3P acyltransferase</fullName>
        <shortName evidence="10">GPAT</shortName>
        <ecNumber evidence="10">2.3.1.275</ecNumber>
    </alternativeName>
    <alternativeName>
        <fullName evidence="10">Lysophosphatidic acid synthase</fullName>
        <shortName evidence="10">LPA synthase</shortName>
    </alternativeName>
</protein>
<feature type="transmembrane region" description="Helical" evidence="10">
    <location>
        <begin position="6"/>
        <end position="27"/>
    </location>
</feature>
<name>A0A0M5MGB6_9BACT</name>
<reference evidence="12" key="1">
    <citation type="submission" date="2015-08" db="EMBL/GenBank/DDBJ databases">
        <title>Comparative genomics of the Campylobacter concisus group.</title>
        <authorList>
            <person name="Miller W.G."/>
            <person name="Yee E."/>
            <person name="Chapman M.H."/>
            <person name="Huynh S."/>
            <person name="Bono J.L."/>
            <person name="On S.L.W."/>
            <person name="St Leger J."/>
            <person name="Foster G."/>
            <person name="Parker C.T."/>
        </authorList>
    </citation>
    <scope>NUCLEOTIDE SEQUENCE [LARGE SCALE GENOMIC DNA]</scope>
    <source>
        <strain evidence="12">ATCC 33237</strain>
    </source>
</reference>
<dbReference type="PANTHER" id="PTHR30309">
    <property type="entry name" value="INNER MEMBRANE PROTEIN YGIH"/>
    <property type="match status" value="1"/>
</dbReference>
<comment type="catalytic activity">
    <reaction evidence="10">
        <text>an acyl phosphate + sn-glycerol 3-phosphate = a 1-acyl-sn-glycero-3-phosphate + phosphate</text>
        <dbReference type="Rhea" id="RHEA:34075"/>
        <dbReference type="ChEBI" id="CHEBI:43474"/>
        <dbReference type="ChEBI" id="CHEBI:57597"/>
        <dbReference type="ChEBI" id="CHEBI:57970"/>
        <dbReference type="ChEBI" id="CHEBI:59918"/>
        <dbReference type="EC" id="2.3.1.275"/>
    </reaction>
</comment>
<evidence type="ECO:0000256" key="2">
    <source>
        <dbReference type="ARBA" id="ARBA00022516"/>
    </source>
</evidence>
<feature type="transmembrane region" description="Helical" evidence="10">
    <location>
        <begin position="119"/>
        <end position="138"/>
    </location>
</feature>
<dbReference type="GO" id="GO:0008654">
    <property type="term" value="P:phospholipid biosynthetic process"/>
    <property type="evidence" value="ECO:0007669"/>
    <property type="project" value="UniProtKB-UniRule"/>
</dbReference>
<proteinExistence type="inferred from homology"/>
<keyword evidence="4 10" id="KW-0812">Transmembrane</keyword>
<comment type="subunit">
    <text evidence="10">Probably interacts with PlsX.</text>
</comment>
<evidence type="ECO:0000256" key="6">
    <source>
        <dbReference type="ARBA" id="ARBA00023098"/>
    </source>
</evidence>
<keyword evidence="8 10" id="KW-0594">Phospholipid biosynthesis</keyword>
<evidence type="ECO:0000256" key="10">
    <source>
        <dbReference type="HAMAP-Rule" id="MF_01043"/>
    </source>
</evidence>
<evidence type="ECO:0000256" key="9">
    <source>
        <dbReference type="ARBA" id="ARBA00023264"/>
    </source>
</evidence>
<feature type="transmembrane region" description="Helical" evidence="10">
    <location>
        <begin position="144"/>
        <end position="163"/>
    </location>
</feature>
<dbReference type="Pfam" id="PF02660">
    <property type="entry name" value="G3P_acyltransf"/>
    <property type="match status" value="1"/>
</dbReference>
<evidence type="ECO:0000256" key="1">
    <source>
        <dbReference type="ARBA" id="ARBA00022475"/>
    </source>
</evidence>
<dbReference type="UniPathway" id="UPA00085"/>
<comment type="pathway">
    <text evidence="10">Lipid metabolism; phospholipid metabolism.</text>
</comment>
<keyword evidence="2 10" id="KW-0444">Lipid biosynthesis</keyword>
<feature type="transmembrane region" description="Helical" evidence="10">
    <location>
        <begin position="87"/>
        <end position="107"/>
    </location>
</feature>
<dbReference type="EMBL" id="CP012541">
    <property type="protein sequence ID" value="ALF48175.1"/>
    <property type="molecule type" value="Genomic_DNA"/>
</dbReference>
<evidence type="ECO:0000313" key="12">
    <source>
        <dbReference type="Proteomes" id="UP000066049"/>
    </source>
</evidence>
<dbReference type="InterPro" id="IPR003811">
    <property type="entry name" value="G3P_acylTferase_PlsY"/>
</dbReference>
<dbReference type="HAMAP" id="MF_01043">
    <property type="entry name" value="PlsY"/>
    <property type="match status" value="1"/>
</dbReference>
<evidence type="ECO:0000256" key="8">
    <source>
        <dbReference type="ARBA" id="ARBA00023209"/>
    </source>
</evidence>
<gene>
    <name evidence="10 11" type="primary">plsY</name>
    <name evidence="11" type="ORF">CCON33237_1526</name>
</gene>
<keyword evidence="7 10" id="KW-0472">Membrane</keyword>
<evidence type="ECO:0000256" key="7">
    <source>
        <dbReference type="ARBA" id="ARBA00023136"/>
    </source>
</evidence>
<keyword evidence="5 10" id="KW-1133">Transmembrane helix</keyword>
<comment type="subcellular location">
    <subcellularLocation>
        <location evidence="10">Cell membrane</location>
        <topology evidence="10">Multi-pass membrane protein</topology>
    </subcellularLocation>
</comment>
<dbReference type="Proteomes" id="UP000066049">
    <property type="component" value="Chromosome"/>
</dbReference>
<dbReference type="KEGG" id="ccoc:CCON33237_1526"/>
<evidence type="ECO:0000256" key="3">
    <source>
        <dbReference type="ARBA" id="ARBA00022679"/>
    </source>
</evidence>
<evidence type="ECO:0000256" key="4">
    <source>
        <dbReference type="ARBA" id="ARBA00022692"/>
    </source>
</evidence>
<dbReference type="EC" id="2.3.1.275" evidence="10"/>
<accession>A0A0M5MGB6</accession>
<comment type="similarity">
    <text evidence="10">Belongs to the PlsY family.</text>
</comment>
<dbReference type="RefSeq" id="WP_054197104.1">
    <property type="nucleotide sequence ID" value="NZ_CP012541.1"/>
</dbReference>
<dbReference type="SMART" id="SM01207">
    <property type="entry name" value="G3P_acyltransf"/>
    <property type="match status" value="1"/>
</dbReference>
<keyword evidence="3 10" id="KW-0808">Transferase</keyword>
<organism evidence="11 12">
    <name type="scientific">Campylobacter concisus</name>
    <dbReference type="NCBI Taxonomy" id="199"/>
    <lineage>
        <taxon>Bacteria</taxon>
        <taxon>Pseudomonadati</taxon>
        <taxon>Campylobacterota</taxon>
        <taxon>Epsilonproteobacteria</taxon>
        <taxon>Campylobacterales</taxon>
        <taxon>Campylobacteraceae</taxon>
        <taxon>Campylobacter</taxon>
    </lineage>
</organism>
<evidence type="ECO:0000256" key="5">
    <source>
        <dbReference type="ARBA" id="ARBA00022989"/>
    </source>
</evidence>
<comment type="function">
    <text evidence="10">Catalyzes the transfer of an acyl group from acyl-phosphate (acyl-PO(4)) to glycerol-3-phosphate (G3P) to form lysophosphatidic acid (LPA). This enzyme utilizes acyl-phosphate as fatty acyl donor, but not acyl-CoA or acyl-ACP.</text>
</comment>
<keyword evidence="11" id="KW-0012">Acyltransferase</keyword>
<dbReference type="NCBIfam" id="TIGR00023">
    <property type="entry name" value="glycerol-3-phosphate 1-O-acyltransferase PlsY"/>
    <property type="match status" value="1"/>
</dbReference>
<dbReference type="GO" id="GO:0043772">
    <property type="term" value="F:acyl-phosphate glycerol-3-phosphate acyltransferase activity"/>
    <property type="evidence" value="ECO:0007669"/>
    <property type="project" value="UniProtKB-UniRule"/>
</dbReference>
<feature type="transmembrane region" description="Helical" evidence="10">
    <location>
        <begin position="59"/>
        <end position="81"/>
    </location>
</feature>
<keyword evidence="1 10" id="KW-1003">Cell membrane</keyword>
<sequence length="203" mass="21717">MQNLILYAISYLLGSIPSGLILARIFGHVDIKNEGSKSIGATNVLRVLKQTNPKLAKKLAILTVVCDVLKGVLPLIVALSLGASQSVLWTMAVLSVAGHCFSVFLGFQGGKGVATGAGVIAFFLPVEIIIALVVWFFVGKFLKISSLASLCALIALIVSSFVIHPELDEIYTHAPLLIIAFLVVYKHIPNIVRLISGKEQKVV</sequence>
<feature type="transmembrane region" description="Helical" evidence="10">
    <location>
        <begin position="170"/>
        <end position="188"/>
    </location>
</feature>
<dbReference type="AlphaFoldDB" id="A0A0M5MGB6"/>